<proteinExistence type="predicted"/>
<evidence type="ECO:0000313" key="2">
    <source>
        <dbReference type="Proteomes" id="UP000001194"/>
    </source>
</evidence>
<dbReference type="OrthoDB" id="2692094at2759"/>
<dbReference type="InParanoid" id="B0D7W8"/>
<dbReference type="EMBL" id="DS547099">
    <property type="protein sequence ID" value="EDR09478.1"/>
    <property type="molecule type" value="Genomic_DNA"/>
</dbReference>
<dbReference type="Proteomes" id="UP000001194">
    <property type="component" value="Unassembled WGS sequence"/>
</dbReference>
<dbReference type="GeneID" id="6075646"/>
<evidence type="ECO:0000313" key="1">
    <source>
        <dbReference type="EMBL" id="EDR09478.1"/>
    </source>
</evidence>
<name>B0D7W8_LACBS</name>
<keyword evidence="2" id="KW-1185">Reference proteome</keyword>
<gene>
    <name evidence="1" type="ORF">LACBIDRAFT_326275</name>
</gene>
<sequence>MLVNLHFVLYKHRTLHINYTSYDMWRLQDTLNPYSEHCDVMVLANEEPGTSESHPYWYARIIGIFHTNVFHIDPKSTSPGDTHMMDFLWLQNEPKNVKFR</sequence>
<dbReference type="RefSeq" id="XP_001879827.1">
    <property type="nucleotide sequence ID" value="XM_001879792.1"/>
</dbReference>
<dbReference type="HOGENOM" id="CLU_002498_7_0_1"/>
<accession>B0D7W8</accession>
<dbReference type="AlphaFoldDB" id="B0D7W8"/>
<organism evidence="2">
    <name type="scientific">Laccaria bicolor (strain S238N-H82 / ATCC MYA-4686)</name>
    <name type="common">Bicoloured deceiver</name>
    <name type="synonym">Laccaria laccata var. bicolor</name>
    <dbReference type="NCBI Taxonomy" id="486041"/>
    <lineage>
        <taxon>Eukaryota</taxon>
        <taxon>Fungi</taxon>
        <taxon>Dikarya</taxon>
        <taxon>Basidiomycota</taxon>
        <taxon>Agaricomycotina</taxon>
        <taxon>Agaricomycetes</taxon>
        <taxon>Agaricomycetidae</taxon>
        <taxon>Agaricales</taxon>
        <taxon>Agaricineae</taxon>
        <taxon>Hydnangiaceae</taxon>
        <taxon>Laccaria</taxon>
    </lineage>
</organism>
<reference evidence="1 2" key="1">
    <citation type="journal article" date="2008" name="Nature">
        <title>The genome of Laccaria bicolor provides insights into mycorrhizal symbiosis.</title>
        <authorList>
            <person name="Martin F."/>
            <person name="Aerts A."/>
            <person name="Ahren D."/>
            <person name="Brun A."/>
            <person name="Danchin E.G.J."/>
            <person name="Duchaussoy F."/>
            <person name="Gibon J."/>
            <person name="Kohler A."/>
            <person name="Lindquist E."/>
            <person name="Pereda V."/>
            <person name="Salamov A."/>
            <person name="Shapiro H.J."/>
            <person name="Wuyts J."/>
            <person name="Blaudez D."/>
            <person name="Buee M."/>
            <person name="Brokstein P."/>
            <person name="Canbaeck B."/>
            <person name="Cohen D."/>
            <person name="Courty P.E."/>
            <person name="Coutinho P.M."/>
            <person name="Delaruelle C."/>
            <person name="Detter J.C."/>
            <person name="Deveau A."/>
            <person name="DiFazio S."/>
            <person name="Duplessis S."/>
            <person name="Fraissinet-Tachet L."/>
            <person name="Lucic E."/>
            <person name="Frey-Klett P."/>
            <person name="Fourrey C."/>
            <person name="Feussner I."/>
            <person name="Gay G."/>
            <person name="Grimwood J."/>
            <person name="Hoegger P.J."/>
            <person name="Jain P."/>
            <person name="Kilaru S."/>
            <person name="Labbe J."/>
            <person name="Lin Y.C."/>
            <person name="Legue V."/>
            <person name="Le Tacon F."/>
            <person name="Marmeisse R."/>
            <person name="Melayah D."/>
            <person name="Montanini B."/>
            <person name="Muratet M."/>
            <person name="Nehls U."/>
            <person name="Niculita-Hirzel H."/>
            <person name="Oudot-Le Secq M.P."/>
            <person name="Peter M."/>
            <person name="Quesneville H."/>
            <person name="Rajashekar B."/>
            <person name="Reich M."/>
            <person name="Rouhier N."/>
            <person name="Schmutz J."/>
            <person name="Yin T."/>
            <person name="Chalot M."/>
            <person name="Henrissat B."/>
            <person name="Kuees U."/>
            <person name="Lucas S."/>
            <person name="Van de Peer Y."/>
            <person name="Podila G.K."/>
            <person name="Polle A."/>
            <person name="Pukkila P.J."/>
            <person name="Richardson P.M."/>
            <person name="Rouze P."/>
            <person name="Sanders I.R."/>
            <person name="Stajich J.E."/>
            <person name="Tunlid A."/>
            <person name="Tuskan G."/>
            <person name="Grigoriev I.V."/>
        </authorList>
    </citation>
    <scope>NUCLEOTIDE SEQUENCE [LARGE SCALE GENOMIC DNA]</scope>
    <source>
        <strain evidence="2">S238N-H82 / ATCC MYA-4686</strain>
    </source>
</reference>
<protein>
    <submittedName>
        <fullName evidence="1">Predicted protein</fullName>
    </submittedName>
</protein>
<dbReference type="KEGG" id="lbc:LACBIDRAFT_326275"/>